<evidence type="ECO:0000313" key="9">
    <source>
        <dbReference type="Proteomes" id="UP001305414"/>
    </source>
</evidence>
<evidence type="ECO:0000256" key="6">
    <source>
        <dbReference type="SAM" id="Phobius"/>
    </source>
</evidence>
<feature type="domain" description="Rhodopsin" evidence="7">
    <location>
        <begin position="34"/>
        <end position="278"/>
    </location>
</feature>
<dbReference type="Pfam" id="PF20684">
    <property type="entry name" value="Fung_rhodopsin"/>
    <property type="match status" value="1"/>
</dbReference>
<feature type="transmembrane region" description="Helical" evidence="6">
    <location>
        <begin position="50"/>
        <end position="73"/>
    </location>
</feature>
<keyword evidence="3 6" id="KW-1133">Transmembrane helix</keyword>
<keyword evidence="9" id="KW-1185">Reference proteome</keyword>
<comment type="similarity">
    <text evidence="5">Belongs to the SAT4 family.</text>
</comment>
<evidence type="ECO:0000256" key="1">
    <source>
        <dbReference type="ARBA" id="ARBA00004141"/>
    </source>
</evidence>
<feature type="transmembrane region" description="Helical" evidence="6">
    <location>
        <begin position="20"/>
        <end position="38"/>
    </location>
</feature>
<evidence type="ECO:0000256" key="5">
    <source>
        <dbReference type="ARBA" id="ARBA00038359"/>
    </source>
</evidence>
<dbReference type="Proteomes" id="UP001305414">
    <property type="component" value="Unassembled WGS sequence"/>
</dbReference>
<gene>
    <name evidence="8" type="ORF">RRF57_006637</name>
</gene>
<feature type="transmembrane region" description="Helical" evidence="6">
    <location>
        <begin position="210"/>
        <end position="237"/>
    </location>
</feature>
<dbReference type="PANTHER" id="PTHR33048:SF155">
    <property type="entry name" value="INTEGRAL MEMBRANE PROTEIN"/>
    <property type="match status" value="1"/>
</dbReference>
<comment type="caution">
    <text evidence="8">The sequence shown here is derived from an EMBL/GenBank/DDBJ whole genome shotgun (WGS) entry which is preliminary data.</text>
</comment>
<dbReference type="PANTHER" id="PTHR33048">
    <property type="entry name" value="PTH11-LIKE INTEGRAL MEMBRANE PROTEIN (AFU_ORTHOLOGUE AFUA_5G11245)"/>
    <property type="match status" value="1"/>
</dbReference>
<evidence type="ECO:0000256" key="3">
    <source>
        <dbReference type="ARBA" id="ARBA00022989"/>
    </source>
</evidence>
<feature type="transmembrane region" description="Helical" evidence="6">
    <location>
        <begin position="171"/>
        <end position="198"/>
    </location>
</feature>
<evidence type="ECO:0000256" key="2">
    <source>
        <dbReference type="ARBA" id="ARBA00022692"/>
    </source>
</evidence>
<evidence type="ECO:0000259" key="7">
    <source>
        <dbReference type="Pfam" id="PF20684"/>
    </source>
</evidence>
<accession>A0AAN7Z6X7</accession>
<organism evidence="8 9">
    <name type="scientific">Xylaria bambusicola</name>
    <dbReference type="NCBI Taxonomy" id="326684"/>
    <lineage>
        <taxon>Eukaryota</taxon>
        <taxon>Fungi</taxon>
        <taxon>Dikarya</taxon>
        <taxon>Ascomycota</taxon>
        <taxon>Pezizomycotina</taxon>
        <taxon>Sordariomycetes</taxon>
        <taxon>Xylariomycetidae</taxon>
        <taxon>Xylariales</taxon>
        <taxon>Xylariaceae</taxon>
        <taxon>Xylaria</taxon>
    </lineage>
</organism>
<keyword evidence="4 6" id="KW-0472">Membrane</keyword>
<dbReference type="GO" id="GO:0016020">
    <property type="term" value="C:membrane"/>
    <property type="evidence" value="ECO:0007669"/>
    <property type="project" value="UniProtKB-SubCell"/>
</dbReference>
<name>A0AAN7Z6X7_9PEZI</name>
<dbReference type="InterPro" id="IPR049326">
    <property type="entry name" value="Rhodopsin_dom_fungi"/>
</dbReference>
<comment type="subcellular location">
    <subcellularLocation>
        <location evidence="1">Membrane</location>
        <topology evidence="1">Multi-pass membrane protein</topology>
    </subcellularLocation>
</comment>
<reference evidence="8 9" key="1">
    <citation type="submission" date="2023-10" db="EMBL/GenBank/DDBJ databases">
        <title>Draft genome sequence of Xylaria bambusicola isolate GMP-LS, the root and basal stem rot pathogen of sugarcane in Indonesia.</title>
        <authorList>
            <person name="Selvaraj P."/>
            <person name="Muralishankar V."/>
            <person name="Muruganantham S."/>
            <person name="Sp S."/>
            <person name="Haryani S."/>
            <person name="Lau K.J.X."/>
            <person name="Naqvi N.I."/>
        </authorList>
    </citation>
    <scope>NUCLEOTIDE SEQUENCE [LARGE SCALE GENOMIC DNA]</scope>
    <source>
        <strain evidence="8">GMP-LS</strain>
    </source>
</reference>
<feature type="transmembrane region" description="Helical" evidence="6">
    <location>
        <begin position="129"/>
        <end position="151"/>
    </location>
</feature>
<feature type="transmembrane region" description="Helical" evidence="6">
    <location>
        <begin position="93"/>
        <end position="117"/>
    </location>
</feature>
<evidence type="ECO:0000256" key="4">
    <source>
        <dbReference type="ARBA" id="ARBA00023136"/>
    </source>
</evidence>
<dbReference type="AlphaFoldDB" id="A0AAN7Z6X7"/>
<proteinExistence type="inferred from homology"/>
<dbReference type="EMBL" id="JAWHQM010000017">
    <property type="protein sequence ID" value="KAK5630922.1"/>
    <property type="molecule type" value="Genomic_DNA"/>
</dbReference>
<dbReference type="InterPro" id="IPR052337">
    <property type="entry name" value="SAT4-like"/>
</dbReference>
<evidence type="ECO:0000313" key="8">
    <source>
        <dbReference type="EMBL" id="KAK5630922.1"/>
    </source>
</evidence>
<protein>
    <recommendedName>
        <fullName evidence="7">Rhodopsin domain-containing protein</fullName>
    </recommendedName>
</protein>
<sequence>MSVPTDKTGSQGLGPLSLGLSYTLAGIAVFTVTARFVIKRRTSKNWSADDWIMLMALGIQIVFQAFFHEITAWGGGLAFDRLDPLQKQQVSKWGWISGIPSILVSCIARISITILLVRIFGVRRWLKWYLILFTSFLSVLSLLSIIFLVAQCVPWYGLWDPTVKAKRWNPYIYPYTAIATQFLYALSDLTFVLFPVLVISKLNMPRRRKIALTTILALSLITLAIITTKIAVALLRLTTPEATSATLVRYYQSLTNLFAALEQWLVIIMGCIPTLKIPAHFRLPTLEDMGSWVASLVPSSWSTRSRQSSAYNSADNNSSFQELELVPKLRIPDEAKPYTVTLGAEKRDLSHQTTPDKKIMQRTEFSVEYN</sequence>
<keyword evidence="2 6" id="KW-0812">Transmembrane</keyword>